<dbReference type="PATRIC" id="fig|263475.3.peg.4204"/>
<dbReference type="Pfam" id="PF13349">
    <property type="entry name" value="DUF4097"/>
    <property type="match status" value="1"/>
</dbReference>
<dbReference type="AlphaFoldDB" id="A0A0M0LFA2"/>
<evidence type="ECO:0000313" key="4">
    <source>
        <dbReference type="EMBL" id="KOO49587.1"/>
    </source>
</evidence>
<dbReference type="OrthoDB" id="2240743at2"/>
<keyword evidence="5" id="KW-1185">Reference proteome</keyword>
<dbReference type="InterPro" id="IPR053959">
    <property type="entry name" value="YvlB/LiaX_N"/>
</dbReference>
<proteinExistence type="predicted"/>
<dbReference type="Gene3D" id="2.160.20.120">
    <property type="match status" value="1"/>
</dbReference>
<dbReference type="RefSeq" id="WP_053417752.1">
    <property type="nucleotide sequence ID" value="NZ_LILB01000005.1"/>
</dbReference>
<feature type="compositionally biased region" description="Polar residues" evidence="1">
    <location>
        <begin position="48"/>
        <end position="59"/>
    </location>
</feature>
<feature type="domain" description="DUF4097" evidence="2">
    <location>
        <begin position="209"/>
        <end position="368"/>
    </location>
</feature>
<dbReference type="InterPro" id="IPR025164">
    <property type="entry name" value="Toastrack_DUF4097"/>
</dbReference>
<sequence length="403" mass="45234">MQSERKRILTLLENGTITAQEAILLLEALEKKSATNTSTGANSTSSSQTEMNQEVGQSQPEREQKQTNYDDFFEKKEEPKQQSSKQKTSSEQEFFEEIKQDFSQFSTKFMDFMNSAVSKVKDMDFDFSFGEKNAFEQRFDLDNADFSHISVDIPNGQLHIKPSVDATVHAECRVRPTMVRSGEDIQKEFLNKFIFTNDQGKLRIISDLKSIRVDIVLYVPIRKYEAISANLFNGSFVLTDLDVSKLKVKTKNGLIDCERFAFKSAELETANGAIKVKDVAGEDLEAETLNGQVYIDGAIRDIEAKSVSGHVVVTTRAIDATRMKAQTVAGAVELYIPSTLSLEGEVSSNLGKMDVQLSDVQYRNEHDQFLQKSVRFSKKLLDVSTLTIDGETKTGSVVVRYNL</sequence>
<dbReference type="Pfam" id="PF22746">
    <property type="entry name" value="SHOCT-like_DUF2089-C"/>
    <property type="match status" value="1"/>
</dbReference>
<feature type="compositionally biased region" description="Low complexity" evidence="1">
    <location>
        <begin position="34"/>
        <end position="47"/>
    </location>
</feature>
<evidence type="ECO:0000259" key="2">
    <source>
        <dbReference type="Pfam" id="PF13349"/>
    </source>
</evidence>
<name>A0A0M0LFA2_9BACL</name>
<dbReference type="STRING" id="263475.AMD00_14675"/>
<protein>
    <submittedName>
        <fullName evidence="4">Uncharacterized protein</fullName>
    </submittedName>
</protein>
<comment type="caution">
    <text evidence="4">The sequence shown here is derived from an EMBL/GenBank/DDBJ whole genome shotgun (WGS) entry which is preliminary data.</text>
</comment>
<dbReference type="EMBL" id="LILB01000005">
    <property type="protein sequence ID" value="KOO49587.1"/>
    <property type="molecule type" value="Genomic_DNA"/>
</dbReference>
<reference evidence="5" key="1">
    <citation type="submission" date="2015-08" db="EMBL/GenBank/DDBJ databases">
        <title>Fjat-10028 dsm 16317.</title>
        <authorList>
            <person name="Liu B."/>
            <person name="Wang J."/>
            <person name="Zhu Y."/>
            <person name="Liu G."/>
            <person name="Chen Q."/>
            <person name="Chen Z."/>
            <person name="Lan J."/>
            <person name="Che J."/>
            <person name="Ge C."/>
            <person name="Shi H."/>
            <person name="Pan Z."/>
            <person name="Liu X."/>
        </authorList>
    </citation>
    <scope>NUCLEOTIDE SEQUENCE [LARGE SCALE GENOMIC DNA]</scope>
    <source>
        <strain evidence="5">DSM 16317</strain>
    </source>
</reference>
<organism evidence="4 5">
    <name type="scientific">Viridibacillus arvi</name>
    <dbReference type="NCBI Taxonomy" id="263475"/>
    <lineage>
        <taxon>Bacteria</taxon>
        <taxon>Bacillati</taxon>
        <taxon>Bacillota</taxon>
        <taxon>Bacilli</taxon>
        <taxon>Bacillales</taxon>
        <taxon>Caryophanaceae</taxon>
        <taxon>Viridibacillus</taxon>
    </lineage>
</organism>
<accession>A0A0M0LFA2</accession>
<evidence type="ECO:0000259" key="3">
    <source>
        <dbReference type="Pfam" id="PF22746"/>
    </source>
</evidence>
<gene>
    <name evidence="4" type="ORF">AMD00_14675</name>
</gene>
<dbReference type="GeneID" id="301137343"/>
<evidence type="ECO:0000313" key="5">
    <source>
        <dbReference type="Proteomes" id="UP000036867"/>
    </source>
</evidence>
<feature type="domain" description="YvlB/LiaX N-terminal" evidence="3">
    <location>
        <begin position="4"/>
        <end position="33"/>
    </location>
</feature>
<feature type="region of interest" description="Disordered" evidence="1">
    <location>
        <begin position="33"/>
        <end position="66"/>
    </location>
</feature>
<evidence type="ECO:0000256" key="1">
    <source>
        <dbReference type="SAM" id="MobiDB-lite"/>
    </source>
</evidence>
<dbReference type="Proteomes" id="UP000036867">
    <property type="component" value="Unassembled WGS sequence"/>
</dbReference>